<keyword evidence="1" id="KW-0813">Transport</keyword>
<dbReference type="PROSITE" id="PS00211">
    <property type="entry name" value="ABC_TRANSPORTER_1"/>
    <property type="match status" value="1"/>
</dbReference>
<keyword evidence="3 5" id="KW-0067">ATP-binding</keyword>
<dbReference type="PROSITE" id="PS50893">
    <property type="entry name" value="ABC_TRANSPORTER_2"/>
    <property type="match status" value="1"/>
</dbReference>
<evidence type="ECO:0000259" key="4">
    <source>
        <dbReference type="PROSITE" id="PS50893"/>
    </source>
</evidence>
<dbReference type="Gene3D" id="3.40.50.300">
    <property type="entry name" value="P-loop containing nucleotide triphosphate hydrolases"/>
    <property type="match status" value="1"/>
</dbReference>
<organism evidence="5 6">
    <name type="scientific">Clostridium saudiense</name>
    <dbReference type="NCBI Taxonomy" id="1414720"/>
    <lineage>
        <taxon>Bacteria</taxon>
        <taxon>Bacillati</taxon>
        <taxon>Bacillota</taxon>
        <taxon>Clostridia</taxon>
        <taxon>Eubacteriales</taxon>
        <taxon>Clostridiaceae</taxon>
        <taxon>Clostridium</taxon>
    </lineage>
</organism>
<dbReference type="SMART" id="SM00382">
    <property type="entry name" value="AAA"/>
    <property type="match status" value="1"/>
</dbReference>
<evidence type="ECO:0000313" key="5">
    <source>
        <dbReference type="EMBL" id="MBM6818561.1"/>
    </source>
</evidence>
<dbReference type="InterPro" id="IPR017871">
    <property type="entry name" value="ABC_transporter-like_CS"/>
</dbReference>
<evidence type="ECO:0000313" key="6">
    <source>
        <dbReference type="Proteomes" id="UP000767334"/>
    </source>
</evidence>
<feature type="domain" description="ABC transporter" evidence="4">
    <location>
        <begin position="19"/>
        <end position="250"/>
    </location>
</feature>
<dbReference type="PANTHER" id="PTHR42734">
    <property type="entry name" value="METAL TRANSPORT SYSTEM ATP-BINDING PROTEIN TM_0124-RELATED"/>
    <property type="match status" value="1"/>
</dbReference>
<keyword evidence="6" id="KW-1185">Reference proteome</keyword>
<dbReference type="GO" id="GO:0005524">
    <property type="term" value="F:ATP binding"/>
    <property type="evidence" value="ECO:0007669"/>
    <property type="project" value="UniProtKB-KW"/>
</dbReference>
<dbReference type="SUPFAM" id="SSF52540">
    <property type="entry name" value="P-loop containing nucleoside triphosphate hydrolases"/>
    <property type="match status" value="1"/>
</dbReference>
<keyword evidence="2" id="KW-0547">Nucleotide-binding</keyword>
<accession>A0ABS2FF11</accession>
<dbReference type="EMBL" id="JACJLL010000016">
    <property type="protein sequence ID" value="MBM6818561.1"/>
    <property type="molecule type" value="Genomic_DNA"/>
</dbReference>
<dbReference type="RefSeq" id="WP_148322483.1">
    <property type="nucleotide sequence ID" value="NZ_JACJLL010000016.1"/>
</dbReference>
<sequence>MIKKANFNKNNSCNNFCCTKIENFSVTIGNNEILKDVNLHIHCGELTSIIGPNGAGKSTLLKALLGEVKHSGNLNFIGQNDNKYHQPIIGYVPQYLTFDKDTPISVLDLFVCCKTSMPSWLRPKKKIREDVLESLKRVKVPHLIDRRLGALSGGELQRVLLALALDPMPNILLLDEPVSGVDQNGLELFYEILMDIKKNYDLSIILVSHDLDLVYKYSDRVALVNGTIVCSGTPKQVFNNPATQKIFGLSLNHSNEDSSKTGGI</sequence>
<dbReference type="InterPro" id="IPR003593">
    <property type="entry name" value="AAA+_ATPase"/>
</dbReference>
<dbReference type="Pfam" id="PF00005">
    <property type="entry name" value="ABC_tran"/>
    <property type="match status" value="1"/>
</dbReference>
<reference evidence="5 6" key="1">
    <citation type="journal article" date="2021" name="Sci. Rep.">
        <title>The distribution of antibiotic resistance genes in chicken gut microbiota commensals.</title>
        <authorList>
            <person name="Juricova H."/>
            <person name="Matiasovicova J."/>
            <person name="Kubasova T."/>
            <person name="Cejkova D."/>
            <person name="Rychlik I."/>
        </authorList>
    </citation>
    <scope>NUCLEOTIDE SEQUENCE [LARGE SCALE GENOMIC DNA]</scope>
    <source>
        <strain evidence="5 6">An435</strain>
    </source>
</reference>
<dbReference type="InterPro" id="IPR003439">
    <property type="entry name" value="ABC_transporter-like_ATP-bd"/>
</dbReference>
<protein>
    <submittedName>
        <fullName evidence="5">Metal ABC transporter ATP-binding protein</fullName>
    </submittedName>
</protein>
<dbReference type="Proteomes" id="UP000767334">
    <property type="component" value="Unassembled WGS sequence"/>
</dbReference>
<gene>
    <name evidence="5" type="ORF">H6A19_04260</name>
</gene>
<dbReference type="InterPro" id="IPR050153">
    <property type="entry name" value="Metal_Ion_Import_ABC"/>
</dbReference>
<name>A0ABS2FF11_9CLOT</name>
<evidence type="ECO:0000256" key="2">
    <source>
        <dbReference type="ARBA" id="ARBA00022741"/>
    </source>
</evidence>
<evidence type="ECO:0000256" key="1">
    <source>
        <dbReference type="ARBA" id="ARBA00022448"/>
    </source>
</evidence>
<comment type="caution">
    <text evidence="5">The sequence shown here is derived from an EMBL/GenBank/DDBJ whole genome shotgun (WGS) entry which is preliminary data.</text>
</comment>
<dbReference type="InterPro" id="IPR027417">
    <property type="entry name" value="P-loop_NTPase"/>
</dbReference>
<evidence type="ECO:0000256" key="3">
    <source>
        <dbReference type="ARBA" id="ARBA00022840"/>
    </source>
</evidence>
<proteinExistence type="predicted"/>